<dbReference type="GO" id="GO:0004497">
    <property type="term" value="F:monooxygenase activity"/>
    <property type="evidence" value="ECO:0007669"/>
    <property type="project" value="UniProtKB-KW"/>
</dbReference>
<dbReference type="Gene3D" id="3.20.20.30">
    <property type="entry name" value="Luciferase-like domain"/>
    <property type="match status" value="1"/>
</dbReference>
<dbReference type="EMBL" id="WBJX01000002">
    <property type="protein sequence ID" value="KAB1638283.1"/>
    <property type="molecule type" value="Genomic_DNA"/>
</dbReference>
<keyword evidence="1 6" id="KW-0285">Flavoprotein</keyword>
<evidence type="ECO:0000256" key="2">
    <source>
        <dbReference type="ARBA" id="ARBA00022643"/>
    </source>
</evidence>
<protein>
    <submittedName>
        <fullName evidence="9">LLM class flavin-dependent oxidoreductase</fullName>
    </submittedName>
</protein>
<evidence type="ECO:0000256" key="6">
    <source>
        <dbReference type="PIRSR" id="PIRSR000337-1"/>
    </source>
</evidence>
<dbReference type="PANTHER" id="PTHR30011:SF16">
    <property type="entry name" value="C2H2 FINGER DOMAIN TRANSCRIPTION FACTOR (EUROFUNG)-RELATED"/>
    <property type="match status" value="1"/>
</dbReference>
<sequence length="424" mass="45884">MTRRQGPGRFTVGLALQGAGWHPAAWTVLPRGDGTRLTELGYWRDLVQHAERAGIDYVTFEDAYQIEGGAPDWEAPRDLAEVSLDATLLAASLAPLTKRIGLVPTIGLTHAEPFHAATSIQTLDHVSLGRAGLRAKLSASAAEAASFGRKSSLGLDAIFAEGTDAVEVIRRLWDSWEDDAVIRDESTGRFIDADRLHYADFEGEHFSVKGPSIVPRSPQGQPPVFALAQAEESFDFAARQADVVFITPGRSTVAELVATIRDAELRVGRTGEPLRIVADLEIFLGDEDGSTEEHFRALDERVRADSGYRSDTRVVVRSNVITAELIAKYADAGLDGVRVRPLTHGDVAEFVDRVRPMLEARGIVAPPNPREKSPSLRKTFGLVPRPANRFAASHAERPGTAGSAATRAPRSSTQAAPARKAHRA</sequence>
<keyword evidence="3" id="KW-0560">Oxidoreductase</keyword>
<dbReference type="InterPro" id="IPR036661">
    <property type="entry name" value="Luciferase-like_sf"/>
</dbReference>
<feature type="domain" description="Luciferase-like" evidence="8">
    <location>
        <begin position="38"/>
        <end position="359"/>
    </location>
</feature>
<evidence type="ECO:0000256" key="5">
    <source>
        <dbReference type="ARBA" id="ARBA00033748"/>
    </source>
</evidence>
<dbReference type="PIRSF" id="PIRSF000337">
    <property type="entry name" value="NTA_MOA"/>
    <property type="match status" value="1"/>
</dbReference>
<evidence type="ECO:0000256" key="3">
    <source>
        <dbReference type="ARBA" id="ARBA00023002"/>
    </source>
</evidence>
<dbReference type="OrthoDB" id="3265338at2"/>
<dbReference type="GO" id="GO:0016705">
    <property type="term" value="F:oxidoreductase activity, acting on paired donors, with incorporation or reduction of molecular oxygen"/>
    <property type="evidence" value="ECO:0007669"/>
    <property type="project" value="InterPro"/>
</dbReference>
<name>A0A7J5B2P3_9MICO</name>
<keyword evidence="10" id="KW-1185">Reference proteome</keyword>
<dbReference type="RefSeq" id="WP_151423369.1">
    <property type="nucleotide sequence ID" value="NZ_WBJX01000002.1"/>
</dbReference>
<evidence type="ECO:0000259" key="8">
    <source>
        <dbReference type="Pfam" id="PF00296"/>
    </source>
</evidence>
<reference evidence="9 10" key="1">
    <citation type="submission" date="2019-09" db="EMBL/GenBank/DDBJ databases">
        <title>Phylogeny of genus Pseudoclavibacter and closely related genus.</title>
        <authorList>
            <person name="Li Y."/>
        </authorList>
    </citation>
    <scope>NUCLEOTIDE SEQUENCE [LARGE SCALE GENOMIC DNA]</scope>
    <source>
        <strain evidence="9 10">THG-MD12</strain>
    </source>
</reference>
<dbReference type="AlphaFoldDB" id="A0A7J5B2P3"/>
<keyword evidence="2 6" id="KW-0288">FMN</keyword>
<comment type="similarity">
    <text evidence="5">Belongs to the NtaA/SnaA/DszA monooxygenase family.</text>
</comment>
<dbReference type="InterPro" id="IPR051260">
    <property type="entry name" value="Diverse_substr_monoxygenases"/>
</dbReference>
<accession>A0A7J5B2P3</accession>
<feature type="binding site" evidence="6">
    <location>
        <position position="105"/>
    </location>
    <ligand>
        <name>FMN</name>
        <dbReference type="ChEBI" id="CHEBI:58210"/>
    </ligand>
</feature>
<dbReference type="SUPFAM" id="SSF51679">
    <property type="entry name" value="Bacterial luciferase-like"/>
    <property type="match status" value="1"/>
</dbReference>
<evidence type="ECO:0000256" key="1">
    <source>
        <dbReference type="ARBA" id="ARBA00022630"/>
    </source>
</evidence>
<proteinExistence type="inferred from homology"/>
<dbReference type="InterPro" id="IPR011251">
    <property type="entry name" value="Luciferase-like_dom"/>
</dbReference>
<evidence type="ECO:0000256" key="7">
    <source>
        <dbReference type="SAM" id="MobiDB-lite"/>
    </source>
</evidence>
<gene>
    <name evidence="9" type="ORF">F8O03_07745</name>
</gene>
<feature type="binding site" evidence="6">
    <location>
        <position position="62"/>
    </location>
    <ligand>
        <name>FMN</name>
        <dbReference type="ChEBI" id="CHEBI:58210"/>
    </ligand>
</feature>
<keyword evidence="4" id="KW-0503">Monooxygenase</keyword>
<evidence type="ECO:0000313" key="9">
    <source>
        <dbReference type="EMBL" id="KAB1638283.1"/>
    </source>
</evidence>
<dbReference type="PANTHER" id="PTHR30011">
    <property type="entry name" value="ALKANESULFONATE MONOOXYGENASE-RELATED"/>
    <property type="match status" value="1"/>
</dbReference>
<evidence type="ECO:0000256" key="4">
    <source>
        <dbReference type="ARBA" id="ARBA00023033"/>
    </source>
</evidence>
<dbReference type="InterPro" id="IPR016215">
    <property type="entry name" value="NTA_MOA"/>
</dbReference>
<comment type="caution">
    <text evidence="9">The sequence shown here is derived from an EMBL/GenBank/DDBJ whole genome shotgun (WGS) entry which is preliminary data.</text>
</comment>
<dbReference type="Pfam" id="PF00296">
    <property type="entry name" value="Bac_luciferase"/>
    <property type="match status" value="1"/>
</dbReference>
<evidence type="ECO:0000313" key="10">
    <source>
        <dbReference type="Proteomes" id="UP000490386"/>
    </source>
</evidence>
<organism evidence="9 10">
    <name type="scientific">Pseudoclavibacter terrae</name>
    <dbReference type="NCBI Taxonomy" id="1530195"/>
    <lineage>
        <taxon>Bacteria</taxon>
        <taxon>Bacillati</taxon>
        <taxon>Actinomycetota</taxon>
        <taxon>Actinomycetes</taxon>
        <taxon>Micrococcales</taxon>
        <taxon>Microbacteriaceae</taxon>
        <taxon>Pseudoclavibacter</taxon>
    </lineage>
</organism>
<feature type="region of interest" description="Disordered" evidence="7">
    <location>
        <begin position="387"/>
        <end position="424"/>
    </location>
</feature>
<dbReference type="Proteomes" id="UP000490386">
    <property type="component" value="Unassembled WGS sequence"/>
</dbReference>